<feature type="transmembrane region" description="Helical" evidence="2">
    <location>
        <begin position="44"/>
        <end position="61"/>
    </location>
</feature>
<keyword evidence="2" id="KW-0472">Membrane</keyword>
<gene>
    <name evidence="4" type="ORF">LOC71_17250</name>
</gene>
<proteinExistence type="predicted"/>
<evidence type="ECO:0000256" key="3">
    <source>
        <dbReference type="SAM" id="SignalP"/>
    </source>
</evidence>
<sequence>MSRSLLGMFAVLICAAPAFAHPGHGNSEGVAHYATEPVHVLPMMASIAVSGALLVAGYFAMGRLNSSSRQSAVEPVRVESESQSRVRRSL</sequence>
<dbReference type="RefSeq" id="WP_230275093.1">
    <property type="nucleotide sequence ID" value="NZ_JAJKFW010000025.1"/>
</dbReference>
<dbReference type="EMBL" id="JAJKFW010000025">
    <property type="protein sequence ID" value="MCC9644032.1"/>
    <property type="molecule type" value="Genomic_DNA"/>
</dbReference>
<evidence type="ECO:0000313" key="5">
    <source>
        <dbReference type="Proteomes" id="UP001430306"/>
    </source>
</evidence>
<keyword evidence="3" id="KW-0732">Signal</keyword>
<evidence type="ECO:0000256" key="2">
    <source>
        <dbReference type="SAM" id="Phobius"/>
    </source>
</evidence>
<organism evidence="4 5">
    <name type="scientific">Rhodopirellula halodulae</name>
    <dbReference type="NCBI Taxonomy" id="2894198"/>
    <lineage>
        <taxon>Bacteria</taxon>
        <taxon>Pseudomonadati</taxon>
        <taxon>Planctomycetota</taxon>
        <taxon>Planctomycetia</taxon>
        <taxon>Pirellulales</taxon>
        <taxon>Pirellulaceae</taxon>
        <taxon>Rhodopirellula</taxon>
    </lineage>
</organism>
<evidence type="ECO:0000313" key="4">
    <source>
        <dbReference type="EMBL" id="MCC9644032.1"/>
    </source>
</evidence>
<keyword evidence="5" id="KW-1185">Reference proteome</keyword>
<accession>A0ABS8NM79</accession>
<dbReference type="Proteomes" id="UP001430306">
    <property type="component" value="Unassembled WGS sequence"/>
</dbReference>
<comment type="caution">
    <text evidence="4">The sequence shown here is derived from an EMBL/GenBank/DDBJ whole genome shotgun (WGS) entry which is preliminary data.</text>
</comment>
<evidence type="ECO:0000256" key="1">
    <source>
        <dbReference type="SAM" id="MobiDB-lite"/>
    </source>
</evidence>
<keyword evidence="2" id="KW-1133">Transmembrane helix</keyword>
<feature type="region of interest" description="Disordered" evidence="1">
    <location>
        <begin position="67"/>
        <end position="90"/>
    </location>
</feature>
<protein>
    <submittedName>
        <fullName evidence="4">Uncharacterized protein</fullName>
    </submittedName>
</protein>
<feature type="chain" id="PRO_5046938571" evidence="3">
    <location>
        <begin position="21"/>
        <end position="90"/>
    </location>
</feature>
<feature type="signal peptide" evidence="3">
    <location>
        <begin position="1"/>
        <end position="20"/>
    </location>
</feature>
<reference evidence="4" key="1">
    <citation type="submission" date="2021-11" db="EMBL/GenBank/DDBJ databases">
        <title>Genome sequence.</title>
        <authorList>
            <person name="Sun Q."/>
        </authorList>
    </citation>
    <scope>NUCLEOTIDE SEQUENCE</scope>
    <source>
        <strain evidence="4">JC740</strain>
    </source>
</reference>
<keyword evidence="2" id="KW-0812">Transmembrane</keyword>
<name>A0ABS8NM79_9BACT</name>